<dbReference type="Gene3D" id="3.40.800.10">
    <property type="entry name" value="Ureohydrolase domain"/>
    <property type="match status" value="1"/>
</dbReference>
<dbReference type="PIRSF" id="PIRSF036979">
    <property type="entry name" value="Arginase"/>
    <property type="match status" value="1"/>
</dbReference>
<dbReference type="GO" id="GO:0033389">
    <property type="term" value="P:putrescine biosynthetic process from arginine, via agmatine"/>
    <property type="evidence" value="ECO:0007669"/>
    <property type="project" value="TreeGrafter"/>
</dbReference>
<dbReference type="InterPro" id="IPR023696">
    <property type="entry name" value="Ureohydrolase_dom_sf"/>
</dbReference>
<dbReference type="GO" id="GO:0046872">
    <property type="term" value="F:metal ion binding"/>
    <property type="evidence" value="ECO:0007669"/>
    <property type="project" value="UniProtKB-KW"/>
</dbReference>
<evidence type="ECO:0000256" key="1">
    <source>
        <dbReference type="ARBA" id="ARBA00022723"/>
    </source>
</evidence>
<keyword evidence="4" id="KW-0464">Manganese</keyword>
<evidence type="ECO:0000256" key="4">
    <source>
        <dbReference type="ARBA" id="ARBA00023211"/>
    </source>
</evidence>
<dbReference type="InterPro" id="IPR006035">
    <property type="entry name" value="Ureohydrolase"/>
</dbReference>
<comment type="similarity">
    <text evidence="5">Belongs to the arginase family.</text>
</comment>
<gene>
    <name evidence="6" type="ORF">BTO08_15220</name>
</gene>
<dbReference type="RefSeq" id="WP_105061538.1">
    <property type="nucleotide sequence ID" value="NZ_MSCJ01000003.1"/>
</dbReference>
<dbReference type="GO" id="GO:0006547">
    <property type="term" value="P:L-histidine metabolic process"/>
    <property type="evidence" value="ECO:0007669"/>
    <property type="project" value="UniProtKB-KW"/>
</dbReference>
<evidence type="ECO:0000256" key="3">
    <source>
        <dbReference type="ARBA" id="ARBA00022808"/>
    </source>
</evidence>
<dbReference type="PROSITE" id="PS51409">
    <property type="entry name" value="ARGINASE_2"/>
    <property type="match status" value="1"/>
</dbReference>
<dbReference type="SUPFAM" id="SSF52768">
    <property type="entry name" value="Arginase/deacetylase"/>
    <property type="match status" value="1"/>
</dbReference>
<evidence type="ECO:0000313" key="6">
    <source>
        <dbReference type="EMBL" id="PQJ61647.1"/>
    </source>
</evidence>
<dbReference type="AlphaFoldDB" id="A0A2S7VHL0"/>
<dbReference type="OrthoDB" id="9789727at2"/>
<dbReference type="Pfam" id="PF00491">
    <property type="entry name" value="Arginase"/>
    <property type="match status" value="2"/>
</dbReference>
<keyword evidence="3" id="KW-0369">Histidine metabolism</keyword>
<protein>
    <submittedName>
        <fullName evidence="6">Arginase</fullName>
    </submittedName>
</protein>
<dbReference type="CDD" id="cd09988">
    <property type="entry name" value="Formimidoylglutamase"/>
    <property type="match status" value="1"/>
</dbReference>
<proteinExistence type="inferred from homology"/>
<dbReference type="Proteomes" id="UP000238730">
    <property type="component" value="Unassembled WGS sequence"/>
</dbReference>
<accession>A0A2S7VHL0</accession>
<reference evidence="6 7" key="1">
    <citation type="submission" date="2016-12" db="EMBL/GenBank/DDBJ databases">
        <title>Diversity of luminous bacteria.</title>
        <authorList>
            <person name="Yoshizawa S."/>
            <person name="Kogure K."/>
        </authorList>
    </citation>
    <scope>NUCLEOTIDE SEQUENCE [LARGE SCALE GENOMIC DNA]</scope>
    <source>
        <strain evidence="6 7">LC1-200</strain>
    </source>
</reference>
<evidence type="ECO:0000256" key="2">
    <source>
        <dbReference type="ARBA" id="ARBA00022801"/>
    </source>
</evidence>
<dbReference type="GO" id="GO:0008783">
    <property type="term" value="F:agmatinase activity"/>
    <property type="evidence" value="ECO:0007669"/>
    <property type="project" value="TreeGrafter"/>
</dbReference>
<sequence>MFVDHLKKLFKTDDVKPRIPHRSHTLISPYTDQREQGIVLLGVISDLSIGWNRGRQGAKEGPASIRRILPNTHSHSKLPFYDAGDIELVDDDTNFSTLSNKQAQVVHGLLHSGHFPIVLGGGHEISIASYQALSDFADDKAKIHTEWQVAKSIPENVVALSETQEDPTMSYQPCQARVGIINFDAHFELRPTLSVRSGSAFHSALCYSKERHRDFHYLGLGICDRANSQAMFKLAEDLGCEWLLDSQITSRNKKVVQAKIDKYIDSVDVIQLSIGLDVFSASIAPGVNMTQMQGVGLPMVEWAIKHIMASGKVKLVDIAELNPEYDYANQTAKLAAKLIQYISRNLW</sequence>
<organism evidence="6 7">
    <name type="scientific">Photobacterium angustum</name>
    <dbReference type="NCBI Taxonomy" id="661"/>
    <lineage>
        <taxon>Bacteria</taxon>
        <taxon>Pseudomonadati</taxon>
        <taxon>Pseudomonadota</taxon>
        <taxon>Gammaproteobacteria</taxon>
        <taxon>Vibrionales</taxon>
        <taxon>Vibrionaceae</taxon>
        <taxon>Photobacterium</taxon>
    </lineage>
</organism>
<evidence type="ECO:0000256" key="5">
    <source>
        <dbReference type="PROSITE-ProRule" id="PRU00742"/>
    </source>
</evidence>
<keyword evidence="2" id="KW-0378">Hydrolase</keyword>
<comment type="caution">
    <text evidence="6">The sequence shown here is derived from an EMBL/GenBank/DDBJ whole genome shotgun (WGS) entry which is preliminary data.</text>
</comment>
<dbReference type="PANTHER" id="PTHR11358:SF35">
    <property type="entry name" value="FORMIMIDOYLGLUTAMASE"/>
    <property type="match status" value="1"/>
</dbReference>
<dbReference type="PANTHER" id="PTHR11358">
    <property type="entry name" value="ARGINASE/AGMATINASE"/>
    <property type="match status" value="1"/>
</dbReference>
<keyword evidence="1" id="KW-0479">Metal-binding</keyword>
<name>A0A2S7VHL0_PHOAN</name>
<evidence type="ECO:0000313" key="7">
    <source>
        <dbReference type="Proteomes" id="UP000238730"/>
    </source>
</evidence>
<dbReference type="EMBL" id="MSCJ01000003">
    <property type="protein sequence ID" value="PQJ61647.1"/>
    <property type="molecule type" value="Genomic_DNA"/>
</dbReference>